<dbReference type="PANTHER" id="PTHR24067">
    <property type="entry name" value="UBIQUITIN-CONJUGATING ENZYME E2"/>
    <property type="match status" value="1"/>
</dbReference>
<dbReference type="AlphaFoldDB" id="A0A1R2C5K1"/>
<evidence type="ECO:0000259" key="1">
    <source>
        <dbReference type="PROSITE" id="PS50127"/>
    </source>
</evidence>
<dbReference type="InterPro" id="IPR016135">
    <property type="entry name" value="UBQ-conjugating_enzyme/RWD"/>
</dbReference>
<dbReference type="Proteomes" id="UP000187209">
    <property type="component" value="Unassembled WGS sequence"/>
</dbReference>
<feature type="domain" description="UBC core" evidence="1">
    <location>
        <begin position="1"/>
        <end position="152"/>
    </location>
</feature>
<dbReference type="InterPro" id="IPR000608">
    <property type="entry name" value="UBC"/>
</dbReference>
<gene>
    <name evidence="2" type="ORF">SteCoe_14587</name>
</gene>
<dbReference type="EMBL" id="MPUH01000273">
    <property type="protein sequence ID" value="OMJ84304.1"/>
    <property type="molecule type" value="Genomic_DNA"/>
</dbReference>
<organism evidence="2 3">
    <name type="scientific">Stentor coeruleus</name>
    <dbReference type="NCBI Taxonomy" id="5963"/>
    <lineage>
        <taxon>Eukaryota</taxon>
        <taxon>Sar</taxon>
        <taxon>Alveolata</taxon>
        <taxon>Ciliophora</taxon>
        <taxon>Postciliodesmatophora</taxon>
        <taxon>Heterotrichea</taxon>
        <taxon>Heterotrichida</taxon>
        <taxon>Stentoridae</taxon>
        <taxon>Stentor</taxon>
    </lineage>
</organism>
<keyword evidence="3" id="KW-1185">Reference proteome</keyword>
<comment type="caution">
    <text evidence="2">The sequence shown here is derived from an EMBL/GenBank/DDBJ whole genome shotgun (WGS) entry which is preliminary data.</text>
</comment>
<dbReference type="Pfam" id="PF00179">
    <property type="entry name" value="UQ_con"/>
    <property type="match status" value="1"/>
</dbReference>
<dbReference type="OrthoDB" id="9973183at2759"/>
<protein>
    <recommendedName>
        <fullName evidence="1">UBC core domain-containing protein</fullName>
    </recommendedName>
</protein>
<accession>A0A1R2C5K1</accession>
<dbReference type="InterPro" id="IPR050113">
    <property type="entry name" value="Ub_conjugating_enzyme"/>
</dbReference>
<dbReference type="SMART" id="SM00212">
    <property type="entry name" value="UBCc"/>
    <property type="match status" value="1"/>
</dbReference>
<dbReference type="PROSITE" id="PS50127">
    <property type="entry name" value="UBC_2"/>
    <property type="match status" value="1"/>
</dbReference>
<dbReference type="Gene3D" id="3.10.110.10">
    <property type="entry name" value="Ubiquitin Conjugating Enzyme"/>
    <property type="match status" value="1"/>
</dbReference>
<evidence type="ECO:0000313" key="2">
    <source>
        <dbReference type="EMBL" id="OMJ84304.1"/>
    </source>
</evidence>
<reference evidence="2 3" key="1">
    <citation type="submission" date="2016-11" db="EMBL/GenBank/DDBJ databases">
        <title>The macronuclear genome of Stentor coeruleus: a giant cell with tiny introns.</title>
        <authorList>
            <person name="Slabodnick M."/>
            <person name="Ruby J.G."/>
            <person name="Reiff S.B."/>
            <person name="Swart E.C."/>
            <person name="Gosai S."/>
            <person name="Prabakaran S."/>
            <person name="Witkowska E."/>
            <person name="Larue G.E."/>
            <person name="Fisher S."/>
            <person name="Freeman R.M."/>
            <person name="Gunawardena J."/>
            <person name="Chu W."/>
            <person name="Stover N.A."/>
            <person name="Gregory B.D."/>
            <person name="Nowacki M."/>
            <person name="Derisi J."/>
            <person name="Roy S.W."/>
            <person name="Marshall W.F."/>
            <person name="Sood P."/>
        </authorList>
    </citation>
    <scope>NUCLEOTIDE SEQUENCE [LARGE SCALE GENOMIC DNA]</scope>
    <source>
        <strain evidence="2">WM001</strain>
    </source>
</reference>
<name>A0A1R2C5K1_9CILI</name>
<proteinExistence type="predicted"/>
<dbReference type="SUPFAM" id="SSF54495">
    <property type="entry name" value="UBC-like"/>
    <property type="match status" value="1"/>
</dbReference>
<evidence type="ECO:0000313" key="3">
    <source>
        <dbReference type="Proteomes" id="UP000187209"/>
    </source>
</evidence>
<sequence length="152" mass="17749">MSYRRIAKEFEYLEKNSISGLSLWQDDPSNPHNCTGQLTGPENTPYENGKFTFKIIFPLAYPFKPPKIFFVTKIYHPNILHNGDFCLGYQDGLLKENWSPSATIREILLYLIELLRTPCPDDPLEPDIASEYKKNKSKFNRNAREYTYLYAN</sequence>